<evidence type="ECO:0000313" key="1">
    <source>
        <dbReference type="EMBL" id="MFD2573214.1"/>
    </source>
</evidence>
<name>A0ABW5M9R7_9BACT</name>
<proteinExistence type="predicted"/>
<keyword evidence="2" id="KW-1185">Reference proteome</keyword>
<comment type="caution">
    <text evidence="1">The sequence shown here is derived from an EMBL/GenBank/DDBJ whole genome shotgun (WGS) entry which is preliminary data.</text>
</comment>
<sequence>MKLTINKKSIARLAPSQLATLVAGAVDTQVGTVRVVGESCATSCIQVTR</sequence>
<dbReference type="Proteomes" id="UP001597469">
    <property type="component" value="Unassembled WGS sequence"/>
</dbReference>
<organism evidence="1 2">
    <name type="scientific">Spirosoma soli</name>
    <dbReference type="NCBI Taxonomy" id="1770529"/>
    <lineage>
        <taxon>Bacteria</taxon>
        <taxon>Pseudomonadati</taxon>
        <taxon>Bacteroidota</taxon>
        <taxon>Cytophagia</taxon>
        <taxon>Cytophagales</taxon>
        <taxon>Cytophagaceae</taxon>
        <taxon>Spirosoma</taxon>
    </lineage>
</organism>
<dbReference type="RefSeq" id="WP_381525810.1">
    <property type="nucleotide sequence ID" value="NZ_JBHULN010000016.1"/>
</dbReference>
<protein>
    <submittedName>
        <fullName evidence="1">Uncharacterized protein</fullName>
    </submittedName>
</protein>
<accession>A0ABW5M9R7</accession>
<gene>
    <name evidence="1" type="ORF">ACFSUS_21405</name>
</gene>
<evidence type="ECO:0000313" key="2">
    <source>
        <dbReference type="Proteomes" id="UP001597469"/>
    </source>
</evidence>
<dbReference type="EMBL" id="JBHULN010000016">
    <property type="protein sequence ID" value="MFD2573214.1"/>
    <property type="molecule type" value="Genomic_DNA"/>
</dbReference>
<reference evidence="2" key="1">
    <citation type="journal article" date="2019" name="Int. J. Syst. Evol. Microbiol.">
        <title>The Global Catalogue of Microorganisms (GCM) 10K type strain sequencing project: providing services to taxonomists for standard genome sequencing and annotation.</title>
        <authorList>
            <consortium name="The Broad Institute Genomics Platform"/>
            <consortium name="The Broad Institute Genome Sequencing Center for Infectious Disease"/>
            <person name="Wu L."/>
            <person name="Ma J."/>
        </authorList>
    </citation>
    <scope>NUCLEOTIDE SEQUENCE [LARGE SCALE GENOMIC DNA]</scope>
    <source>
        <strain evidence="2">KCTC 42805</strain>
    </source>
</reference>